<dbReference type="PANTHER" id="PTHR30501">
    <property type="entry name" value="UPF0597 PROTEIN YHAM"/>
    <property type="match status" value="1"/>
</dbReference>
<dbReference type="PANTHER" id="PTHR30501:SF2">
    <property type="entry name" value="UPF0597 PROTEIN YHAM"/>
    <property type="match status" value="1"/>
</dbReference>
<dbReference type="GO" id="GO:0019450">
    <property type="term" value="P:L-cysteine catabolic process to pyruvate"/>
    <property type="evidence" value="ECO:0007669"/>
    <property type="project" value="TreeGrafter"/>
</dbReference>
<protein>
    <recommendedName>
        <fullName evidence="1">UPF0597 protein IAD24_02295</fullName>
    </recommendedName>
</protein>
<reference evidence="3" key="2">
    <citation type="journal article" date="2021" name="PeerJ">
        <title>Extensive microbial diversity within the chicken gut microbiome revealed by metagenomics and culture.</title>
        <authorList>
            <person name="Gilroy R."/>
            <person name="Ravi A."/>
            <person name="Getino M."/>
            <person name="Pursley I."/>
            <person name="Horton D.L."/>
            <person name="Alikhan N.F."/>
            <person name="Baker D."/>
            <person name="Gharbi K."/>
            <person name="Hall N."/>
            <person name="Watson M."/>
            <person name="Adriaenssens E.M."/>
            <person name="Foster-Nyarko E."/>
            <person name="Jarju S."/>
            <person name="Secka A."/>
            <person name="Antonio M."/>
            <person name="Oren A."/>
            <person name="Chaudhuri R.R."/>
            <person name="La Ragione R."/>
            <person name="Hildebrand F."/>
            <person name="Pallen M.J."/>
        </authorList>
    </citation>
    <scope>NUCLEOTIDE SEQUENCE</scope>
    <source>
        <strain evidence="3">ChiGjej2B2-16831</strain>
    </source>
</reference>
<organism evidence="3 4">
    <name type="scientific">Candidatus Aphodomorpha intestinavium</name>
    <dbReference type="NCBI Taxonomy" id="2840672"/>
    <lineage>
        <taxon>Bacteria</taxon>
        <taxon>Bacillati</taxon>
        <taxon>Bacillota</taxon>
        <taxon>Clostridia</taxon>
        <taxon>Eubacteriales</taxon>
        <taxon>Candidatus Aphodomorpha</taxon>
    </lineage>
</organism>
<dbReference type="EMBL" id="DVNZ01000073">
    <property type="protein sequence ID" value="HIU93968.1"/>
    <property type="molecule type" value="Genomic_DNA"/>
</dbReference>
<name>A0A9D1SSB8_9FIRM</name>
<gene>
    <name evidence="3" type="ORF">IAD24_02295</name>
</gene>
<dbReference type="InterPro" id="IPR005130">
    <property type="entry name" value="Ser_deHydtase-like_asu"/>
</dbReference>
<comment type="similarity">
    <text evidence="1">Belongs to the UPF0597 family.</text>
</comment>
<dbReference type="Proteomes" id="UP000824128">
    <property type="component" value="Unassembled WGS sequence"/>
</dbReference>
<sequence length="438" mass="45646">MERIPQELEDRFVALLERELVPALGCTEPIALAYASARAREVLGILPERFSVAVCGNILKNVKSVIVPNTNGLKGVRAAVLIGAIGGNAAKRMEVLEDVTPEHIALCTALMQRPEICAVSLLESEAKLHFTVEAFAGDDRALVEIMHAHTNIVRIERNGRVLLQCPCEERSDADSRGYAAGMTLESIYAFADTVPLCRIRDMLARQISCNLAIASEGLRSDYGLCVGQTLLQSRGNAPEVRARALAAAASDARMSGCTLPVVINAGSGNQGATVSLPVIAFAEALGSGEEKLLRALALSNLVSLYQKASIGRLSAYCGAVSAACGSGAAIAYLHDLPFSGVLATVENTLANVAGIVCDGAKPSCAAKIASAVDAAVLGFELARAGRTVAGGEGLVAGTVDQTISNYGVLAHDGMCETDRTILRLMTDEPADGAAAEAE</sequence>
<dbReference type="PIRSF" id="PIRSF006054">
    <property type="entry name" value="UCP006054"/>
    <property type="match status" value="1"/>
</dbReference>
<evidence type="ECO:0000256" key="1">
    <source>
        <dbReference type="HAMAP-Rule" id="MF_01845"/>
    </source>
</evidence>
<dbReference type="GO" id="GO:0080146">
    <property type="term" value="F:L-cysteine desulfhydrase activity"/>
    <property type="evidence" value="ECO:0007669"/>
    <property type="project" value="TreeGrafter"/>
</dbReference>
<dbReference type="HAMAP" id="MF_01845">
    <property type="entry name" value="UPF0597"/>
    <property type="match status" value="1"/>
</dbReference>
<reference evidence="3" key="1">
    <citation type="submission" date="2020-10" db="EMBL/GenBank/DDBJ databases">
        <authorList>
            <person name="Gilroy R."/>
        </authorList>
    </citation>
    <scope>NUCLEOTIDE SEQUENCE</scope>
    <source>
        <strain evidence="3">ChiGjej2B2-16831</strain>
    </source>
</reference>
<evidence type="ECO:0000313" key="4">
    <source>
        <dbReference type="Proteomes" id="UP000824128"/>
    </source>
</evidence>
<dbReference type="InterPro" id="IPR021144">
    <property type="entry name" value="UPF0597"/>
</dbReference>
<dbReference type="Pfam" id="PF03313">
    <property type="entry name" value="SDH_alpha"/>
    <property type="match status" value="1"/>
</dbReference>
<evidence type="ECO:0000313" key="3">
    <source>
        <dbReference type="EMBL" id="HIU93968.1"/>
    </source>
</evidence>
<comment type="caution">
    <text evidence="3">The sequence shown here is derived from an EMBL/GenBank/DDBJ whole genome shotgun (WGS) entry which is preliminary data.</text>
</comment>
<proteinExistence type="inferred from homology"/>
<dbReference type="AlphaFoldDB" id="A0A9D1SSB8"/>
<accession>A0A9D1SSB8</accession>
<feature type="domain" description="Serine dehydratase-like alpha subunit" evidence="2">
    <location>
        <begin position="92"/>
        <end position="422"/>
    </location>
</feature>
<evidence type="ECO:0000259" key="2">
    <source>
        <dbReference type="Pfam" id="PF03313"/>
    </source>
</evidence>